<feature type="chain" id="PRO_5035464671" description="Secreted protein" evidence="1">
    <location>
        <begin position="20"/>
        <end position="123"/>
    </location>
</feature>
<feature type="signal peptide" evidence="1">
    <location>
        <begin position="1"/>
        <end position="19"/>
    </location>
</feature>
<keyword evidence="1" id="KW-0732">Signal</keyword>
<name>A0A8K0J4F8_9HYPO</name>
<gene>
    <name evidence="2" type="ORF">E4U42_006405</name>
</gene>
<proteinExistence type="predicted"/>
<reference evidence="2" key="1">
    <citation type="journal article" date="2020" name="bioRxiv">
        <title>Whole genome comparisons of ergot fungi reveals the divergence and evolution of species within the genus Claviceps are the result of varying mechanisms driving genome evolution and host range expansion.</title>
        <authorList>
            <person name="Wyka S.A."/>
            <person name="Mondo S.J."/>
            <person name="Liu M."/>
            <person name="Dettman J."/>
            <person name="Nalam V."/>
            <person name="Broders K.D."/>
        </authorList>
    </citation>
    <scope>NUCLEOTIDE SEQUENCE</scope>
    <source>
        <strain evidence="2">CCC 489</strain>
    </source>
</reference>
<evidence type="ECO:0000256" key="1">
    <source>
        <dbReference type="SAM" id="SignalP"/>
    </source>
</evidence>
<accession>A0A8K0J4F8</accession>
<comment type="caution">
    <text evidence="2">The sequence shown here is derived from an EMBL/GenBank/DDBJ whole genome shotgun (WGS) entry which is preliminary data.</text>
</comment>
<evidence type="ECO:0000313" key="3">
    <source>
        <dbReference type="Proteomes" id="UP000811619"/>
    </source>
</evidence>
<protein>
    <recommendedName>
        <fullName evidence="4">Secreted protein</fullName>
    </recommendedName>
</protein>
<dbReference type="EMBL" id="SRPY01000648">
    <property type="protein sequence ID" value="KAG5919845.1"/>
    <property type="molecule type" value="Genomic_DNA"/>
</dbReference>
<dbReference type="AlphaFoldDB" id="A0A8K0J4F8"/>
<sequence>MRVSASILTVLPMALLALAGKERHFHKCKCNVWDAEPGWRDDFNLSQYTCHMSYPGRASFDVASQTCVTLAGEWFPGGQWKANCKYWAEQGYWPYKDGYVDDSAKDPLKHNDAVTGDCAVHDY</sequence>
<keyword evidence="3" id="KW-1185">Reference proteome</keyword>
<organism evidence="2 3">
    <name type="scientific">Claviceps africana</name>
    <dbReference type="NCBI Taxonomy" id="83212"/>
    <lineage>
        <taxon>Eukaryota</taxon>
        <taxon>Fungi</taxon>
        <taxon>Dikarya</taxon>
        <taxon>Ascomycota</taxon>
        <taxon>Pezizomycotina</taxon>
        <taxon>Sordariomycetes</taxon>
        <taxon>Hypocreomycetidae</taxon>
        <taxon>Hypocreales</taxon>
        <taxon>Clavicipitaceae</taxon>
        <taxon>Claviceps</taxon>
    </lineage>
</organism>
<evidence type="ECO:0000313" key="2">
    <source>
        <dbReference type="EMBL" id="KAG5919845.1"/>
    </source>
</evidence>
<evidence type="ECO:0008006" key="4">
    <source>
        <dbReference type="Google" id="ProtNLM"/>
    </source>
</evidence>
<dbReference type="Proteomes" id="UP000811619">
    <property type="component" value="Unassembled WGS sequence"/>
</dbReference>